<sequence length="321" mass="38025">MTTQNTIPVFYTITDNYTPYVGVSIQSLINHSDPKKDYTITVMVQDISDEHKKQLEDLATDNVHINIFHIDDKLLEPITNIKENYLRGQFFTLSIFYRLFIPELFPEYDKAVYLDADTIVNTDIVDLYNIEIGDNMFASAPDLSIRFMPPLQKYIAECQAIFPTDKYINNGVILFDTKKFRDKKFIDRFIHLLTTYQVFALDPDQSYMNEICEDQIYHLDKEWDAMPNENMAEFENPKIVHYNLFYKPWHYEDVQYAKYFWDVAKNTPFYAELKKQLDSYTDEDRKQDRADLDKMVEMFGEVKKADNNWANIKAKGEQVKL</sequence>
<evidence type="ECO:0000256" key="1">
    <source>
        <dbReference type="ARBA" id="ARBA00022676"/>
    </source>
</evidence>
<keyword evidence="3" id="KW-0479">Metal-binding</keyword>
<comment type="caution">
    <text evidence="4">The sequence shown here is derived from an EMBL/GenBank/DDBJ whole genome shotgun (WGS) entry which is preliminary data.</text>
</comment>
<gene>
    <name evidence="4" type="primary">rfaJ</name>
    <name evidence="4" type="ORF">LrDSM24759_11150</name>
</gene>
<dbReference type="InterPro" id="IPR002495">
    <property type="entry name" value="Glyco_trans_8"/>
</dbReference>
<dbReference type="PANTHER" id="PTHR13778:SF47">
    <property type="entry name" value="LIPOPOLYSACCHARIDE 1,3-GALACTOSYLTRANSFERASE"/>
    <property type="match status" value="1"/>
</dbReference>
<dbReference type="GO" id="GO:0016757">
    <property type="term" value="F:glycosyltransferase activity"/>
    <property type="evidence" value="ECO:0007669"/>
    <property type="project" value="UniProtKB-KW"/>
</dbReference>
<dbReference type="EMBL" id="BFBY01000008">
    <property type="protein sequence ID" value="GBG05201.1"/>
    <property type="molecule type" value="Genomic_DNA"/>
</dbReference>
<evidence type="ECO:0000313" key="4">
    <source>
        <dbReference type="EMBL" id="GBG05201.1"/>
    </source>
</evidence>
<dbReference type="InterPro" id="IPR050748">
    <property type="entry name" value="Glycosyltrans_8_dom-fam"/>
</dbReference>
<evidence type="ECO:0000313" key="5">
    <source>
        <dbReference type="Proteomes" id="UP000257317"/>
    </source>
</evidence>
<dbReference type="CDD" id="cd04194">
    <property type="entry name" value="GT8_A4GalT_like"/>
    <property type="match status" value="1"/>
</dbReference>
<dbReference type="Pfam" id="PF01501">
    <property type="entry name" value="Glyco_transf_8"/>
    <property type="match status" value="1"/>
</dbReference>
<dbReference type="Proteomes" id="UP000257317">
    <property type="component" value="Unassembled WGS sequence"/>
</dbReference>
<dbReference type="AlphaFoldDB" id="A0A2Z6T8F0"/>
<dbReference type="PANTHER" id="PTHR13778">
    <property type="entry name" value="GLYCOSYLTRANSFERASE 8 DOMAIN-CONTAINING PROTEIN"/>
    <property type="match status" value="1"/>
</dbReference>
<keyword evidence="2 4" id="KW-0808">Transferase</keyword>
<proteinExistence type="predicted"/>
<keyword evidence="5" id="KW-1185">Reference proteome</keyword>
<accession>A0A2Z6T8F0</accession>
<dbReference type="Gene3D" id="3.90.550.10">
    <property type="entry name" value="Spore Coat Polysaccharide Biosynthesis Protein SpsA, Chain A"/>
    <property type="match status" value="1"/>
</dbReference>
<dbReference type="InterPro" id="IPR029044">
    <property type="entry name" value="Nucleotide-diphossugar_trans"/>
</dbReference>
<reference evidence="5" key="1">
    <citation type="submission" date="2018-03" db="EMBL/GenBank/DDBJ databases">
        <title>New taxa in the Lactobacillus gasseri group.</title>
        <authorList>
            <person name="Tanizawa Y."/>
            <person name="Tohno M."/>
            <person name="Endo A."/>
            <person name="Arita M."/>
        </authorList>
    </citation>
    <scope>NUCLEOTIDE SEQUENCE [LARGE SCALE GENOMIC DNA]</scope>
    <source>
        <strain evidence="5">DSM 24759</strain>
    </source>
</reference>
<name>A0A2Z6T8F0_9LACO</name>
<organism evidence="4 5">
    <name type="scientific">Lactobacillus rodentium</name>
    <dbReference type="NCBI Taxonomy" id="947835"/>
    <lineage>
        <taxon>Bacteria</taxon>
        <taxon>Bacillati</taxon>
        <taxon>Bacillota</taxon>
        <taxon>Bacilli</taxon>
        <taxon>Lactobacillales</taxon>
        <taxon>Lactobacillaceae</taxon>
        <taxon>Lactobacillus</taxon>
    </lineage>
</organism>
<dbReference type="RefSeq" id="WP_117118530.1">
    <property type="nucleotide sequence ID" value="NZ_BFBY01000008.1"/>
</dbReference>
<dbReference type="GO" id="GO:0046872">
    <property type="term" value="F:metal ion binding"/>
    <property type="evidence" value="ECO:0007669"/>
    <property type="project" value="UniProtKB-KW"/>
</dbReference>
<dbReference type="OrthoDB" id="9798746at2"/>
<evidence type="ECO:0000256" key="3">
    <source>
        <dbReference type="ARBA" id="ARBA00022723"/>
    </source>
</evidence>
<dbReference type="SUPFAM" id="SSF53448">
    <property type="entry name" value="Nucleotide-diphospho-sugar transferases"/>
    <property type="match status" value="1"/>
</dbReference>
<evidence type="ECO:0000256" key="2">
    <source>
        <dbReference type="ARBA" id="ARBA00022679"/>
    </source>
</evidence>
<keyword evidence="1" id="KW-0328">Glycosyltransferase</keyword>
<protein>
    <submittedName>
        <fullName evidence="4">Lipopolysaccharide biosynthesis glycosyltransferase</fullName>
    </submittedName>
</protein>